<dbReference type="Gene3D" id="3.20.20.140">
    <property type="entry name" value="Metal-dependent hydrolases"/>
    <property type="match status" value="1"/>
</dbReference>
<evidence type="ECO:0000313" key="4">
    <source>
        <dbReference type="EMBL" id="RSZ60856.1"/>
    </source>
</evidence>
<keyword evidence="2" id="KW-0732">Signal</keyword>
<keyword evidence="4" id="KW-0378">Hydrolase</keyword>
<feature type="chain" id="PRO_5019285006" evidence="2">
    <location>
        <begin position="19"/>
        <end position="370"/>
    </location>
</feature>
<gene>
    <name evidence="4" type="ORF">EJB06_01585</name>
</gene>
<feature type="signal peptide" evidence="2">
    <location>
        <begin position="1"/>
        <end position="18"/>
    </location>
</feature>
<dbReference type="SUPFAM" id="SSF51556">
    <property type="entry name" value="Metallo-dependent hydrolases"/>
    <property type="match status" value="1"/>
</dbReference>
<protein>
    <submittedName>
        <fullName evidence="4">Amidohydrolase</fullName>
    </submittedName>
</protein>
<reference evidence="4 5" key="1">
    <citation type="submission" date="2018-12" db="EMBL/GenBank/DDBJ databases">
        <authorList>
            <person name="Yang E."/>
        </authorList>
    </citation>
    <scope>NUCLEOTIDE SEQUENCE [LARGE SCALE GENOMIC DNA]</scope>
    <source>
        <strain evidence="4 5">SOD</strain>
    </source>
</reference>
<dbReference type="InterPro" id="IPR006680">
    <property type="entry name" value="Amidohydro-rel"/>
</dbReference>
<evidence type="ECO:0000256" key="2">
    <source>
        <dbReference type="SAM" id="SignalP"/>
    </source>
</evidence>
<dbReference type="GO" id="GO:0016787">
    <property type="term" value="F:hydrolase activity"/>
    <property type="evidence" value="ECO:0007669"/>
    <property type="project" value="UniProtKB-KW"/>
</dbReference>
<feature type="domain" description="Amidohydrolase-related" evidence="3">
    <location>
        <begin position="102"/>
        <end position="352"/>
    </location>
</feature>
<keyword evidence="5" id="KW-1185">Reference proteome</keyword>
<comment type="caution">
    <text evidence="4">The sequence shown here is derived from an EMBL/GenBank/DDBJ whole genome shotgun (WGS) entry which is preliminary data.</text>
</comment>
<evidence type="ECO:0000313" key="5">
    <source>
        <dbReference type="Proteomes" id="UP000278085"/>
    </source>
</evidence>
<organism evidence="4 5">
    <name type="scientific">Massilia atriviolacea</name>
    <dbReference type="NCBI Taxonomy" id="2495579"/>
    <lineage>
        <taxon>Bacteria</taxon>
        <taxon>Pseudomonadati</taxon>
        <taxon>Pseudomonadota</taxon>
        <taxon>Betaproteobacteria</taxon>
        <taxon>Burkholderiales</taxon>
        <taxon>Oxalobacteraceae</taxon>
        <taxon>Telluria group</taxon>
        <taxon>Massilia</taxon>
    </lineage>
</organism>
<dbReference type="OrthoDB" id="1407586at2"/>
<accession>A0A430HTI9</accession>
<dbReference type="PANTHER" id="PTHR21240:SF28">
    <property type="entry name" value="ISO-OROTATE DECARBOXYLASE (EUROFUNG)"/>
    <property type="match status" value="1"/>
</dbReference>
<dbReference type="PANTHER" id="PTHR21240">
    <property type="entry name" value="2-AMINO-3-CARBOXYLMUCONATE-6-SEMIALDEHYDE DECARBOXYLASE"/>
    <property type="match status" value="1"/>
</dbReference>
<dbReference type="GO" id="GO:0005737">
    <property type="term" value="C:cytoplasm"/>
    <property type="evidence" value="ECO:0007669"/>
    <property type="project" value="TreeGrafter"/>
</dbReference>
<dbReference type="GO" id="GO:0016831">
    <property type="term" value="F:carboxy-lyase activity"/>
    <property type="evidence" value="ECO:0007669"/>
    <property type="project" value="InterPro"/>
</dbReference>
<dbReference type="InterPro" id="IPR032466">
    <property type="entry name" value="Metal_Hydrolase"/>
</dbReference>
<dbReference type="AlphaFoldDB" id="A0A430HTI9"/>
<evidence type="ECO:0000256" key="1">
    <source>
        <dbReference type="ARBA" id="ARBA00023239"/>
    </source>
</evidence>
<evidence type="ECO:0000259" key="3">
    <source>
        <dbReference type="Pfam" id="PF04909"/>
    </source>
</evidence>
<sequence>MRRIAGAALLLAAGVAAAAPTYSRADFYRVEKIDAHMHLHGELPAFFARAKADKVRVLTINVDYPDFPALDAQREAALSLLRRHPAEVAFAATFPVARFEQPEWAARTIADLDKAVADGAVGVKVWKNIGMALRGKDGRPVMVDDARFAPVFAHLAERGVPVLGHQGEPKNCWLPLAKMTVDSDRQYFREHPQYHMYRQAAWPGYAQQLAARDHLLERHPTMRFVAVHLASLEWDVEALARFLDAHPDARVDLAARMVHLQQQAIGRRAKVRAFLIRYQDRVLYGTDLASSPGQGDTGFAGAAHAAWLDDWAFLTSGRVMRSPDLDAPFRGLALPRRVVDKIYSRNARKLFPQAWPTAGASLSTHASDQP</sequence>
<dbReference type="InterPro" id="IPR032465">
    <property type="entry name" value="ACMSD"/>
</dbReference>
<dbReference type="RefSeq" id="WP_126072240.1">
    <property type="nucleotide sequence ID" value="NZ_CP051166.1"/>
</dbReference>
<dbReference type="Proteomes" id="UP000278085">
    <property type="component" value="Unassembled WGS sequence"/>
</dbReference>
<dbReference type="GO" id="GO:0019748">
    <property type="term" value="P:secondary metabolic process"/>
    <property type="evidence" value="ECO:0007669"/>
    <property type="project" value="TreeGrafter"/>
</dbReference>
<name>A0A430HTI9_9BURK</name>
<keyword evidence="1" id="KW-0456">Lyase</keyword>
<dbReference type="Pfam" id="PF04909">
    <property type="entry name" value="Amidohydro_2"/>
    <property type="match status" value="1"/>
</dbReference>
<dbReference type="EMBL" id="RXLQ01000001">
    <property type="protein sequence ID" value="RSZ60856.1"/>
    <property type="molecule type" value="Genomic_DNA"/>
</dbReference>
<proteinExistence type="predicted"/>